<dbReference type="EMBL" id="BAAAFA010000001">
    <property type="protein sequence ID" value="GAA0810545.1"/>
    <property type="molecule type" value="Genomic_DNA"/>
</dbReference>
<reference evidence="6 7" key="1">
    <citation type="journal article" date="2019" name="Int. J. Syst. Evol. Microbiol.">
        <title>The Global Catalogue of Microorganisms (GCM) 10K type strain sequencing project: providing services to taxonomists for standard genome sequencing and annotation.</title>
        <authorList>
            <consortium name="The Broad Institute Genomics Platform"/>
            <consortium name="The Broad Institute Genome Sequencing Center for Infectious Disease"/>
            <person name="Wu L."/>
            <person name="Ma J."/>
        </authorList>
    </citation>
    <scope>NUCLEOTIDE SEQUENCE [LARGE SCALE GENOMIC DNA]</scope>
    <source>
        <strain evidence="6 7">JCM 15608</strain>
    </source>
</reference>
<dbReference type="Pfam" id="PF07715">
    <property type="entry name" value="Plug"/>
    <property type="match status" value="1"/>
</dbReference>
<feature type="domain" description="TonB-dependent receptor plug" evidence="5">
    <location>
        <begin position="53"/>
        <end position="156"/>
    </location>
</feature>
<evidence type="ECO:0000313" key="7">
    <source>
        <dbReference type="Proteomes" id="UP001500021"/>
    </source>
</evidence>
<dbReference type="InterPro" id="IPR000531">
    <property type="entry name" value="Beta-barrel_TonB"/>
</dbReference>
<feature type="chain" id="PRO_5046058350" evidence="3">
    <location>
        <begin position="20"/>
        <end position="720"/>
    </location>
</feature>
<evidence type="ECO:0000256" key="1">
    <source>
        <dbReference type="PROSITE-ProRule" id="PRU01360"/>
    </source>
</evidence>
<keyword evidence="1" id="KW-1134">Transmembrane beta strand</keyword>
<proteinExistence type="inferred from homology"/>
<comment type="caution">
    <text evidence="6">The sequence shown here is derived from an EMBL/GenBank/DDBJ whole genome shotgun (WGS) entry which is preliminary data.</text>
</comment>
<evidence type="ECO:0000256" key="2">
    <source>
        <dbReference type="RuleBase" id="RU003357"/>
    </source>
</evidence>
<dbReference type="InterPro" id="IPR039426">
    <property type="entry name" value="TonB-dep_rcpt-like"/>
</dbReference>
<comment type="subcellular location">
    <subcellularLocation>
        <location evidence="1">Cell outer membrane</location>
        <topology evidence="1">Multi-pass membrane protein</topology>
    </subcellularLocation>
</comment>
<name>A0ABN1L2F6_9GAMM</name>
<evidence type="ECO:0000313" key="6">
    <source>
        <dbReference type="EMBL" id="GAA0810545.1"/>
    </source>
</evidence>
<dbReference type="PANTHER" id="PTHR30069">
    <property type="entry name" value="TONB-DEPENDENT OUTER MEMBRANE RECEPTOR"/>
    <property type="match status" value="1"/>
</dbReference>
<dbReference type="Pfam" id="PF00593">
    <property type="entry name" value="TonB_dep_Rec_b-barrel"/>
    <property type="match status" value="1"/>
</dbReference>
<keyword evidence="1" id="KW-0998">Cell outer membrane</keyword>
<dbReference type="RefSeq" id="WP_215979644.1">
    <property type="nucleotide sequence ID" value="NZ_BAAAFA010000001.1"/>
</dbReference>
<evidence type="ECO:0000256" key="3">
    <source>
        <dbReference type="SAM" id="SignalP"/>
    </source>
</evidence>
<evidence type="ECO:0000259" key="4">
    <source>
        <dbReference type="Pfam" id="PF00593"/>
    </source>
</evidence>
<dbReference type="InterPro" id="IPR012910">
    <property type="entry name" value="Plug_dom"/>
</dbReference>
<feature type="domain" description="TonB-dependent receptor-like beta-barrel" evidence="4">
    <location>
        <begin position="239"/>
        <end position="685"/>
    </location>
</feature>
<dbReference type="CDD" id="cd01347">
    <property type="entry name" value="ligand_gated_channel"/>
    <property type="match status" value="1"/>
</dbReference>
<accession>A0ABN1L2F6</accession>
<keyword evidence="6" id="KW-0675">Receptor</keyword>
<gene>
    <name evidence="6" type="ORF">GCM10009111_01660</name>
</gene>
<sequence>MLKTTLSLIALLVANQVHGASTNKQEEVLDSDNDLKNIERIIVTGSRIAESIDEVPASITIITQKQIAEQLKVSSEIQSLLANLVPGMAPSTGTSSNSGQTLRGRAPLIMIDGVPQSTPLRNGSLGVRSLDASVIERIEVIKGATSVYGNGAAGGVINYITKKANSDKKLSGHASVSSRFSAVELDDSVGTRFEGGINGEVNNFTYVLNASYEENGLQRDADGDILGLKYGLSDAVMQNYFTKLGYHFDDEKSLQFTYNFYQSKQDVDLIDKVGKLSLGEKTQAVPLAPGQTVQGDPQGPSNHNVMVKYVDEALFEQTQLVIDLYSQEIENIFFYSSNLANQSEGYDGGQSLINSEKQGLRVTLNTQADFTFDSGNTLDTTFIYGIDALNDVTSQPMVDGRIWVPEMDMSNLAGFFQTKLIYNDDLVLKMGIRHENIDLTVDNYSTLKLCKKPTQCSVPVDVTGDTLNYKATTYNIGLKYNAIEKFSPFISYSQGADISDTGRLLRTATVTDISLIHTEASIIDSYEVGFTSDFEELHLEFSAYRSTSELGTTNKFDTVTGIYVPVRAPQEIWGYEALVNYTISDNLALNATYSWIEGKNTAADVYLGAKQINPPKATINLNWQPIDNASLAINYLYVGDRKRFDPIDGEYVGDQGPIDSYQIVNLSGNYDFAKQWSAFIGVENLFNQDYYPTKSQGYTYGGYNIKGLGTTVNIGVNYQF</sequence>
<keyword evidence="3" id="KW-0732">Signal</keyword>
<evidence type="ECO:0000259" key="5">
    <source>
        <dbReference type="Pfam" id="PF07715"/>
    </source>
</evidence>
<dbReference type="PANTHER" id="PTHR30069:SF42">
    <property type="entry name" value="FERRIC AEROBACTIN RECEPTOR"/>
    <property type="match status" value="1"/>
</dbReference>
<keyword evidence="1 2" id="KW-0472">Membrane</keyword>
<keyword evidence="1" id="KW-0812">Transmembrane</keyword>
<feature type="signal peptide" evidence="3">
    <location>
        <begin position="1"/>
        <end position="19"/>
    </location>
</feature>
<dbReference type="PROSITE" id="PS52016">
    <property type="entry name" value="TONB_DEPENDENT_REC_3"/>
    <property type="match status" value="1"/>
</dbReference>
<comment type="similarity">
    <text evidence="1 2">Belongs to the TonB-dependent receptor family.</text>
</comment>
<dbReference type="Proteomes" id="UP001500021">
    <property type="component" value="Unassembled WGS sequence"/>
</dbReference>
<keyword evidence="7" id="KW-1185">Reference proteome</keyword>
<protein>
    <submittedName>
        <fullName evidence="6">TonB-dependent siderophore receptor</fullName>
    </submittedName>
</protein>
<keyword evidence="1" id="KW-0813">Transport</keyword>
<organism evidence="6 7">
    <name type="scientific">Colwellia asteriadis</name>
    <dbReference type="NCBI Taxonomy" id="517723"/>
    <lineage>
        <taxon>Bacteria</taxon>
        <taxon>Pseudomonadati</taxon>
        <taxon>Pseudomonadota</taxon>
        <taxon>Gammaproteobacteria</taxon>
        <taxon>Alteromonadales</taxon>
        <taxon>Colwelliaceae</taxon>
        <taxon>Colwellia</taxon>
    </lineage>
</organism>
<keyword evidence="2" id="KW-0798">TonB box</keyword>